<dbReference type="Pfam" id="PF00571">
    <property type="entry name" value="CBS"/>
    <property type="match status" value="2"/>
</dbReference>
<dbReference type="EMBL" id="CP029210">
    <property type="protein sequence ID" value="AWI52644.1"/>
    <property type="molecule type" value="Genomic_DNA"/>
</dbReference>
<dbReference type="InterPro" id="IPR051257">
    <property type="entry name" value="Diverse_CBS-Domain"/>
</dbReference>
<keyword evidence="1 2" id="KW-0129">CBS domain</keyword>
<dbReference type="AlphaFoldDB" id="A0A2U8FQF5"/>
<evidence type="ECO:0000256" key="1">
    <source>
        <dbReference type="ARBA" id="ARBA00023122"/>
    </source>
</evidence>
<accession>A0A2U8FQF5</accession>
<reference evidence="4 5" key="1">
    <citation type="submission" date="2018-05" db="EMBL/GenBank/DDBJ databases">
        <title>complete genome sequence of Aquabacterium olei NBRC 110486.</title>
        <authorList>
            <person name="Tang B."/>
            <person name="Chang J."/>
            <person name="Zhang L."/>
            <person name="Yang H."/>
        </authorList>
    </citation>
    <scope>NUCLEOTIDE SEQUENCE [LARGE SCALE GENOMIC DNA]</scope>
    <source>
        <strain evidence="4 5">NBRC 110486</strain>
    </source>
</reference>
<proteinExistence type="predicted"/>
<dbReference type="CDD" id="cd04622">
    <property type="entry name" value="CBS_pair_HRP1_like"/>
    <property type="match status" value="1"/>
</dbReference>
<dbReference type="InterPro" id="IPR046342">
    <property type="entry name" value="CBS_dom_sf"/>
</dbReference>
<dbReference type="InterPro" id="IPR000644">
    <property type="entry name" value="CBS_dom"/>
</dbReference>
<gene>
    <name evidence="4" type="ORF">DEH84_03845</name>
</gene>
<evidence type="ECO:0000313" key="4">
    <source>
        <dbReference type="EMBL" id="AWI52644.1"/>
    </source>
</evidence>
<dbReference type="KEGG" id="aon:DEH84_03845"/>
<protein>
    <submittedName>
        <fullName evidence="4">CBS domain-containing protein</fullName>
    </submittedName>
</protein>
<name>A0A2U8FQF5_9BURK</name>
<sequence>MQRIADVMTRGVEVIAPDATLQMAAKMMDDLNVGALPVCDNRRLVGMITDRDITVRATASDLRPSEVRVSDIMTEHPRWCLESQTLEEVAQQMSDVQVRRIPVLDKDNALIGIVSLGDIAVREPEAVQDVLREISTPSEPDRPAAST</sequence>
<dbReference type="SUPFAM" id="SSF54631">
    <property type="entry name" value="CBS-domain pair"/>
    <property type="match status" value="1"/>
</dbReference>
<evidence type="ECO:0000259" key="3">
    <source>
        <dbReference type="PROSITE" id="PS51371"/>
    </source>
</evidence>
<evidence type="ECO:0000313" key="5">
    <source>
        <dbReference type="Proteomes" id="UP000244892"/>
    </source>
</evidence>
<dbReference type="PANTHER" id="PTHR43080:SF2">
    <property type="entry name" value="CBS DOMAIN-CONTAINING PROTEIN"/>
    <property type="match status" value="1"/>
</dbReference>
<evidence type="ECO:0000256" key="2">
    <source>
        <dbReference type="PROSITE-ProRule" id="PRU00703"/>
    </source>
</evidence>
<dbReference type="RefSeq" id="WP_109034918.1">
    <property type="nucleotide sequence ID" value="NZ_CP029210.1"/>
</dbReference>
<dbReference type="Proteomes" id="UP000244892">
    <property type="component" value="Chromosome"/>
</dbReference>
<dbReference type="PROSITE" id="PS51371">
    <property type="entry name" value="CBS"/>
    <property type="match status" value="2"/>
</dbReference>
<dbReference type="SMART" id="SM00116">
    <property type="entry name" value="CBS"/>
    <property type="match status" value="2"/>
</dbReference>
<dbReference type="Gene3D" id="3.10.580.10">
    <property type="entry name" value="CBS-domain"/>
    <property type="match status" value="1"/>
</dbReference>
<feature type="domain" description="CBS" evidence="3">
    <location>
        <begin position="8"/>
        <end position="65"/>
    </location>
</feature>
<dbReference type="OrthoDB" id="9794094at2"/>
<dbReference type="PANTHER" id="PTHR43080">
    <property type="entry name" value="CBS DOMAIN-CONTAINING PROTEIN CBSX3, MITOCHONDRIAL"/>
    <property type="match status" value="1"/>
</dbReference>
<keyword evidence="5" id="KW-1185">Reference proteome</keyword>
<feature type="domain" description="CBS" evidence="3">
    <location>
        <begin position="73"/>
        <end position="130"/>
    </location>
</feature>
<organism evidence="4 5">
    <name type="scientific">Aquabacterium olei</name>
    <dbReference type="NCBI Taxonomy" id="1296669"/>
    <lineage>
        <taxon>Bacteria</taxon>
        <taxon>Pseudomonadati</taxon>
        <taxon>Pseudomonadota</taxon>
        <taxon>Betaproteobacteria</taxon>
        <taxon>Burkholderiales</taxon>
        <taxon>Aquabacterium</taxon>
    </lineage>
</organism>